<keyword evidence="5" id="KW-1185">Reference proteome</keyword>
<evidence type="ECO:0000259" key="3">
    <source>
        <dbReference type="PROSITE" id="PS51352"/>
    </source>
</evidence>
<comment type="caution">
    <text evidence="4">The sequence shown here is derived from an EMBL/GenBank/DDBJ whole genome shotgun (WGS) entry which is preliminary data.</text>
</comment>
<organism evidence="4 5">
    <name type="scientific">Olea europaea subsp. europaea</name>
    <dbReference type="NCBI Taxonomy" id="158383"/>
    <lineage>
        <taxon>Eukaryota</taxon>
        <taxon>Viridiplantae</taxon>
        <taxon>Streptophyta</taxon>
        <taxon>Embryophyta</taxon>
        <taxon>Tracheophyta</taxon>
        <taxon>Spermatophyta</taxon>
        <taxon>Magnoliopsida</taxon>
        <taxon>eudicotyledons</taxon>
        <taxon>Gunneridae</taxon>
        <taxon>Pentapetalae</taxon>
        <taxon>asterids</taxon>
        <taxon>lamiids</taxon>
        <taxon>Lamiales</taxon>
        <taxon>Oleaceae</taxon>
        <taxon>Oleeae</taxon>
        <taxon>Olea</taxon>
    </lineage>
</organism>
<dbReference type="Gene3D" id="3.40.1740.10">
    <property type="entry name" value="VC0467-like"/>
    <property type="match status" value="1"/>
</dbReference>
<dbReference type="InterPro" id="IPR013766">
    <property type="entry name" value="Thioredoxin_domain"/>
</dbReference>
<proteinExistence type="predicted"/>
<accession>A0A8S0QA91</accession>
<dbReference type="PANTHER" id="PTHR31984:SF12">
    <property type="entry name" value="THIOREDOXIN DOMAIN-CONTAINING PROTEIN"/>
    <property type="match status" value="1"/>
</dbReference>
<dbReference type="Gene3D" id="3.40.30.10">
    <property type="entry name" value="Glutaredoxin"/>
    <property type="match status" value="2"/>
</dbReference>
<name>A0A8S0QA91_OLEEU</name>
<gene>
    <name evidence="4" type="ORF">OLEA9_A102199</name>
</gene>
<dbReference type="PROSITE" id="PS51352">
    <property type="entry name" value="THIOREDOXIN_2"/>
    <property type="match status" value="1"/>
</dbReference>
<dbReference type="Proteomes" id="UP000594638">
    <property type="component" value="Unassembled WGS sequence"/>
</dbReference>
<dbReference type="SUPFAM" id="SSF143456">
    <property type="entry name" value="VC0467-like"/>
    <property type="match status" value="1"/>
</dbReference>
<feature type="signal peptide" evidence="2">
    <location>
        <begin position="1"/>
        <end position="25"/>
    </location>
</feature>
<dbReference type="InterPro" id="IPR003774">
    <property type="entry name" value="AlgH-like"/>
</dbReference>
<sequence length="981" mass="110721">MRNLNLSTVVLPVLFALALLSSIDGALKGSGLQWQTLTKSNYSSQIRLHPRLLLLVTVPWSGESRTLMKELAHAVASNQDMFANLKLMVLHRNTERMLADALGATDRITILYYHNSFSYKYSGKLRVQNILSSVDYVMSLPPDELPLKSLTTPEELGDFLDSTDKAVFLLEFCGWTPRLLTKGKNSTQNGFERYLGLDFPGEDNGTLAAREKKWKQEMGDNKLKSGIDNGFSHIDWPSEFTSVNESGEAENASLSAGDSSTSLEFQHFESFLHKFMKVAREFFLPPERIRFALIHERSLLPLLNIEDSGSWLMTVHFAGCLSCLKVIRDSDELRTVLQTQVSPVVELEDDLFEAEPALPAKRPTIFLFIDRSSDSMEVRRQSKQALKTFRELAQSYKMLNWTNEEPTIKQDKTIRETYQSSPAQGDVQSDQVFGDPVKGRIEGPIDIDKNQMSSGSSSEEHEELSSPTDTKYIMLEDKEKSLDKSTQSSIEFESSHHHMNIATDSAQDLNVEEKRLYGLGVKKQQKSFGGSFFFLDGNYGFLESLTAGSKIPSVVILDPSLQQHYVLSEQSVFSYSLLSDFVNGFLSGSLPPYQQSAPGVPSQREATTPPFVNLDFHEADSIPQVTTQTFAELVVGNKSDPKNVGHSCDRNVLVLFSYSWCGFCQRMEMVVREVYRAIKGYADIKRKELRKEKLMLTGEYADAVSKLPLIYLMDCMQNDCSLIRKPTLQRELYPRLVLFPPEREKAVPYDGDITVADVIKFLVAHGSHLLDLVKDKDIVQGQNLDKVGPQTTNLQHEILLGERLPKVGAKDKKIGARFPVNSNERLQVVAGCILTASEKLLDVHPFDESKILIVKVDQGFQGLIINKHISWDSIEEGSEFLKEAPLSFGGPLVRQGMPLVTLSRKFSKDESVEVLPGIYFHDQWATVHLINEIRAGNQTVHDYWFFLGYSSWGWDQLFHEIAQGAWNVSKGNLEELEWQWR</sequence>
<dbReference type="PANTHER" id="PTHR31984">
    <property type="entry name" value="TRANSPORTER, PUTATIVE (DUF179)-RELATED"/>
    <property type="match status" value="1"/>
</dbReference>
<evidence type="ECO:0000313" key="4">
    <source>
        <dbReference type="EMBL" id="CAA2963381.1"/>
    </source>
</evidence>
<evidence type="ECO:0000313" key="5">
    <source>
        <dbReference type="Proteomes" id="UP000594638"/>
    </source>
</evidence>
<evidence type="ECO:0000256" key="2">
    <source>
        <dbReference type="SAM" id="SignalP"/>
    </source>
</evidence>
<dbReference type="Gramene" id="OE9A102199T6">
    <property type="protein sequence ID" value="OE9A102199C6"/>
    <property type="gene ID" value="OE9A102199"/>
</dbReference>
<evidence type="ECO:0000256" key="1">
    <source>
        <dbReference type="SAM" id="MobiDB-lite"/>
    </source>
</evidence>
<dbReference type="SUPFAM" id="SSF52833">
    <property type="entry name" value="Thioredoxin-like"/>
    <property type="match status" value="2"/>
</dbReference>
<feature type="domain" description="Thioredoxin" evidence="3">
    <location>
        <begin position="602"/>
        <end position="767"/>
    </location>
</feature>
<dbReference type="InterPro" id="IPR036249">
    <property type="entry name" value="Thioredoxin-like_sf"/>
</dbReference>
<dbReference type="AlphaFoldDB" id="A0A8S0QA91"/>
<dbReference type="EMBL" id="CACTIH010001809">
    <property type="protein sequence ID" value="CAA2963381.1"/>
    <property type="molecule type" value="Genomic_DNA"/>
</dbReference>
<feature type="chain" id="PRO_5035745428" evidence="2">
    <location>
        <begin position="26"/>
        <end position="981"/>
    </location>
</feature>
<feature type="region of interest" description="Disordered" evidence="1">
    <location>
        <begin position="441"/>
        <end position="469"/>
    </location>
</feature>
<protein>
    <submittedName>
        <fullName evidence="4">Uncharacterized protein LOC111384004 isoform X3</fullName>
    </submittedName>
</protein>
<keyword evidence="2" id="KW-0732">Signal</keyword>
<reference evidence="4 5" key="1">
    <citation type="submission" date="2019-12" db="EMBL/GenBank/DDBJ databases">
        <authorList>
            <person name="Alioto T."/>
            <person name="Alioto T."/>
            <person name="Gomez Garrido J."/>
        </authorList>
    </citation>
    <scope>NUCLEOTIDE SEQUENCE [LARGE SCALE GENOMIC DNA]</scope>
</reference>
<dbReference type="Pfam" id="PF02622">
    <property type="entry name" value="DUF179"/>
    <property type="match status" value="1"/>
</dbReference>